<reference evidence="1" key="1">
    <citation type="submission" date="2023-07" db="EMBL/GenBank/DDBJ databases">
        <title>Chromosome-level genome assembly of Artemia franciscana.</title>
        <authorList>
            <person name="Jo E."/>
        </authorList>
    </citation>
    <scope>NUCLEOTIDE SEQUENCE</scope>
    <source>
        <tissue evidence="1">Whole body</tissue>
    </source>
</reference>
<dbReference type="SUPFAM" id="SSF56219">
    <property type="entry name" value="DNase I-like"/>
    <property type="match status" value="1"/>
</dbReference>
<comment type="caution">
    <text evidence="1">The sequence shown here is derived from an EMBL/GenBank/DDBJ whole genome shotgun (WGS) entry which is preliminary data.</text>
</comment>
<dbReference type="AlphaFoldDB" id="A0AA88HP77"/>
<accession>A0AA88HP77</accession>
<proteinExistence type="predicted"/>
<name>A0AA88HP77_ARTSF</name>
<organism evidence="1 2">
    <name type="scientific">Artemia franciscana</name>
    <name type="common">Brine shrimp</name>
    <name type="synonym">Artemia sanfranciscana</name>
    <dbReference type="NCBI Taxonomy" id="6661"/>
    <lineage>
        <taxon>Eukaryota</taxon>
        <taxon>Metazoa</taxon>
        <taxon>Ecdysozoa</taxon>
        <taxon>Arthropoda</taxon>
        <taxon>Crustacea</taxon>
        <taxon>Branchiopoda</taxon>
        <taxon>Anostraca</taxon>
        <taxon>Artemiidae</taxon>
        <taxon>Artemia</taxon>
    </lineage>
</organism>
<dbReference type="Gene3D" id="3.60.10.10">
    <property type="entry name" value="Endonuclease/exonuclease/phosphatase"/>
    <property type="match status" value="1"/>
</dbReference>
<protein>
    <submittedName>
        <fullName evidence="1">Uncharacterized protein</fullName>
    </submittedName>
</protein>
<evidence type="ECO:0000313" key="1">
    <source>
        <dbReference type="EMBL" id="KAK2715450.1"/>
    </source>
</evidence>
<evidence type="ECO:0000313" key="2">
    <source>
        <dbReference type="Proteomes" id="UP001187531"/>
    </source>
</evidence>
<dbReference type="InterPro" id="IPR036691">
    <property type="entry name" value="Endo/exonu/phosph_ase_sf"/>
</dbReference>
<keyword evidence="2" id="KW-1185">Reference proteome</keyword>
<gene>
    <name evidence="1" type="ORF">QYM36_010163</name>
</gene>
<dbReference type="Proteomes" id="UP001187531">
    <property type="component" value="Unassembled WGS sequence"/>
</dbReference>
<dbReference type="EMBL" id="JAVRJZ010000012">
    <property type="protein sequence ID" value="KAK2715450.1"/>
    <property type="molecule type" value="Genomic_DNA"/>
</dbReference>
<sequence>MLNIQTLTKPGKLDLAFKELQKYDWDIIGLSKTHLPKTSEENLFGASLLLSGRKNRVHRQGVRFFESPTTKKSLISFTLASERIAVLRLKGAAKNISAVQVYGPDSARSEKECEEFYFTLQSFIDQIHKKDVLMGDYRLVRYNGDF</sequence>